<reference evidence="3 4" key="1">
    <citation type="submission" date="2018-06" db="EMBL/GenBank/DDBJ databases">
        <title>Complete Genomes of Monosporascus.</title>
        <authorList>
            <person name="Robinson A.J."/>
            <person name="Natvig D.O."/>
        </authorList>
    </citation>
    <scope>NUCLEOTIDE SEQUENCE [LARGE SCALE GENOMIC DNA]</scope>
    <source>
        <strain evidence="3 4">CBS 110550</strain>
    </source>
</reference>
<gene>
    <name evidence="3" type="ORF">DL764_007648</name>
</gene>
<keyword evidence="4" id="KW-1185">Reference proteome</keyword>
<proteinExistence type="predicted"/>
<feature type="compositionally biased region" description="Basic and acidic residues" evidence="2">
    <location>
        <begin position="804"/>
        <end position="813"/>
    </location>
</feature>
<evidence type="ECO:0000256" key="2">
    <source>
        <dbReference type="SAM" id="MobiDB-lite"/>
    </source>
</evidence>
<feature type="region of interest" description="Disordered" evidence="2">
    <location>
        <begin position="790"/>
        <end position="820"/>
    </location>
</feature>
<keyword evidence="1" id="KW-0175">Coiled coil</keyword>
<feature type="region of interest" description="Disordered" evidence="2">
    <location>
        <begin position="1188"/>
        <end position="1260"/>
    </location>
</feature>
<accession>A0A4Q4T1L4</accession>
<dbReference type="Proteomes" id="UP000293360">
    <property type="component" value="Unassembled WGS sequence"/>
</dbReference>
<evidence type="ECO:0000313" key="3">
    <source>
        <dbReference type="EMBL" id="RYO95626.1"/>
    </source>
</evidence>
<protein>
    <submittedName>
        <fullName evidence="3">Uncharacterized protein</fullName>
    </submittedName>
</protein>
<dbReference type="AlphaFoldDB" id="A0A4Q4T1L4"/>
<comment type="caution">
    <text evidence="3">The sequence shown here is derived from an EMBL/GenBank/DDBJ whole genome shotgun (WGS) entry which is preliminary data.</text>
</comment>
<name>A0A4Q4T1L4_9PEZI</name>
<feature type="coiled-coil region" evidence="1">
    <location>
        <begin position="964"/>
        <end position="1100"/>
    </location>
</feature>
<dbReference type="EMBL" id="QJNU01000543">
    <property type="protein sequence ID" value="RYO95626.1"/>
    <property type="molecule type" value="Genomic_DNA"/>
</dbReference>
<feature type="region of interest" description="Disordered" evidence="2">
    <location>
        <begin position="27"/>
        <end position="63"/>
    </location>
</feature>
<organism evidence="3 4">
    <name type="scientific">Monosporascus ibericus</name>
    <dbReference type="NCBI Taxonomy" id="155417"/>
    <lineage>
        <taxon>Eukaryota</taxon>
        <taxon>Fungi</taxon>
        <taxon>Dikarya</taxon>
        <taxon>Ascomycota</taxon>
        <taxon>Pezizomycotina</taxon>
        <taxon>Sordariomycetes</taxon>
        <taxon>Xylariomycetidae</taxon>
        <taxon>Xylariales</taxon>
        <taxon>Xylariales incertae sedis</taxon>
        <taxon>Monosporascus</taxon>
    </lineage>
</organism>
<evidence type="ECO:0000313" key="4">
    <source>
        <dbReference type="Proteomes" id="UP000293360"/>
    </source>
</evidence>
<dbReference type="OrthoDB" id="4752449at2759"/>
<sequence>MQTPDNALDRLCKVMNNFLIADSKTVTQDGRDGAHPANETGINIPRSDDGSDSDGSIMRPRSNDGFASDWYDCDGCDTDGSDSDEFDDEFEPVYADASEISLTSSAGLILSTNPSRASSPLPLRVLETREAHVGSGEAGSAEVEADVSCSEAGTSKAETLLTVLEEDLWVPNHGSRCLHPAPRSWVDGPVPPQNPTTLEEELQMWKTECLHQRQFIYRISRKLASKRISAIVDTRLTIRPNVHRKLLDVVEVIATTFDDRHKSFLEHANGAENEPQLTRTQLLLDYSLQRGLALKDKLEKASDLVKQAPHITVEIPEISALKEQLSNLDLKALINDPKNHNTIRDLIAEQLAQRGIILDAQFDMDQIIIRLSHDSSKPGYDSRNLDNVRQLFLGRASSFGQDLRQSWDPVLGLLFEKQFAPREPSSYMRGFMIVQDPGNNSAWAAAFKWPVKRLLREAVDILSEAGISAEVGDNDQKLTFTGVATDGVGCLSVAIKCGLTYKKSLVHLEQSLRAACDIVTLNPYTTSRGDASEQEDADLSFHTNLWTKVYEAWDRAHKRVGDVTGLLNRYASVSRRIYHDTAGTTDCRALIVEAVQNVVATRQVRRFHADLVARAPLRRQHQAAAGSHEERLQVQLEGREIRVFELEHEAGLRAVQLDETQHRLRILRDEIKVGEARTAKVLEEAAISAHDTHMKREAILNQLQDKLYAAETRALELEAQIQRHDVELEEARKQTSCQVAKPLAASSRSAKEHKCTSLRDTVHAHALDRQAIAGLATHLVAAEPQAWVGLGQEPGRKTPLASEPRGELDENRGTKHNLASPLGRTEMRCSDDEPAALEKRAEKQEISLVSLQKSNRGDLEKAKEELKKTLRALSNSLRHYVNVQGVEAVEPETEAVARVKQAFAYLLSGVALPVWADTETAARRKMIKLCDLRRELGDACRTNHRLVHSLGCVEAELFNTRAERRRSESKVAVLEQKVGETEEALAREKETVAELRQKVEHMEDEHRDVLEGISTALGREKATVSRLQGELDETRNRVDIIRKLKQGFDPDVATLEEKVGEGQKALAREQENVARLELQIEDLSNHNNALEVQLANQARLTATCTRPPTSLVRPRSNTAIAVQPSMVPALVISTSSPVHSPGAPLASTPSPTCAGYHVDTVGQQLRSMVPRSLTRLFECVLETPIAQEHVPTISPSPWTDDLEEPPKPSEASSDDSLHSCQSQFDSKEEESGCVNPGHTLDMPARVESSLHADEDDFNYL</sequence>
<evidence type="ECO:0000256" key="1">
    <source>
        <dbReference type="SAM" id="Coils"/>
    </source>
</evidence>
<feature type="coiled-coil region" evidence="1">
    <location>
        <begin position="657"/>
        <end position="734"/>
    </location>
</feature>